<dbReference type="HAMAP" id="MF_00163">
    <property type="entry name" value="Pep_deformylase"/>
    <property type="match status" value="1"/>
</dbReference>
<dbReference type="EMBL" id="FOHT01000058">
    <property type="protein sequence ID" value="SEU15100.1"/>
    <property type="molecule type" value="Genomic_DNA"/>
</dbReference>
<evidence type="ECO:0000313" key="7">
    <source>
        <dbReference type="Proteomes" id="UP000023772"/>
    </source>
</evidence>
<protein>
    <recommendedName>
        <fullName evidence="4">Peptide deformylase</fullName>
        <shortName evidence="4">PDF</shortName>
        <ecNumber evidence="4">3.5.1.88</ecNumber>
    </recommendedName>
    <alternativeName>
        <fullName evidence="4">Polypeptide deformylase</fullName>
    </alternativeName>
</protein>
<keyword evidence="2 4" id="KW-0479">Metal-binding</keyword>
<dbReference type="RefSeq" id="WP_038556745.1">
    <property type="nucleotide sequence ID" value="NZ_CAXXJF010000003.1"/>
</dbReference>
<keyword evidence="4" id="KW-0648">Protein biosynthesis</keyword>
<dbReference type="NCBIfam" id="NF001159">
    <property type="entry name" value="PRK00150.1-3"/>
    <property type="match status" value="1"/>
</dbReference>
<dbReference type="InterPro" id="IPR023635">
    <property type="entry name" value="Peptide_deformylase"/>
</dbReference>
<evidence type="ECO:0000256" key="1">
    <source>
        <dbReference type="ARBA" id="ARBA00010759"/>
    </source>
</evidence>
<dbReference type="GO" id="GO:0006412">
    <property type="term" value="P:translation"/>
    <property type="evidence" value="ECO:0007669"/>
    <property type="project" value="UniProtKB-UniRule"/>
</dbReference>
<dbReference type="eggNOG" id="COG0242">
    <property type="taxonomic scope" value="Bacteria"/>
</dbReference>
<dbReference type="InterPro" id="IPR036821">
    <property type="entry name" value="Peptide_deformylase_sf"/>
</dbReference>
<gene>
    <name evidence="4" type="primary">def</name>
    <name evidence="5" type="ORF">FH5T_06280</name>
    <name evidence="6" type="ORF">SAMN05444285_15813</name>
</gene>
<evidence type="ECO:0000313" key="6">
    <source>
        <dbReference type="EMBL" id="SEU15100.1"/>
    </source>
</evidence>
<name>X5DG26_9BACT</name>
<dbReference type="EC" id="3.5.1.88" evidence="4"/>
<dbReference type="Gene3D" id="3.90.45.10">
    <property type="entry name" value="Peptide deformylase"/>
    <property type="match status" value="1"/>
</dbReference>
<keyword evidence="4" id="KW-0408">Iron</keyword>
<evidence type="ECO:0000256" key="4">
    <source>
        <dbReference type="HAMAP-Rule" id="MF_00163"/>
    </source>
</evidence>
<dbReference type="NCBIfam" id="TIGR00079">
    <property type="entry name" value="pept_deformyl"/>
    <property type="match status" value="1"/>
</dbReference>
<comment type="function">
    <text evidence="4">Removes the formyl group from the N-terminal Met of newly synthesized proteins. Requires at least a dipeptide for an efficient rate of reaction. N-terminal L-methionine is a prerequisite for activity but the enzyme has broad specificity at other positions.</text>
</comment>
<dbReference type="EMBL" id="CP007451">
    <property type="protein sequence ID" value="AHW59342.1"/>
    <property type="molecule type" value="Genomic_DNA"/>
</dbReference>
<evidence type="ECO:0000256" key="2">
    <source>
        <dbReference type="ARBA" id="ARBA00022723"/>
    </source>
</evidence>
<comment type="similarity">
    <text evidence="1 4">Belongs to the polypeptide deformylase family.</text>
</comment>
<feature type="binding site" evidence="4">
    <location>
        <position position="95"/>
    </location>
    <ligand>
        <name>Fe cation</name>
        <dbReference type="ChEBI" id="CHEBI:24875"/>
    </ligand>
</feature>
<evidence type="ECO:0000313" key="8">
    <source>
        <dbReference type="Proteomes" id="UP000181981"/>
    </source>
</evidence>
<dbReference type="Proteomes" id="UP000023772">
    <property type="component" value="Chromosome"/>
</dbReference>
<dbReference type="AlphaFoldDB" id="X5DG26"/>
<reference evidence="6 8" key="2">
    <citation type="submission" date="2016-10" db="EMBL/GenBank/DDBJ databases">
        <authorList>
            <person name="de Groot N.N."/>
        </authorList>
    </citation>
    <scope>NUCLEOTIDE SEQUENCE [LARGE SCALE GENOMIC DNA]</scope>
    <source>
        <strain evidence="6 8">DSM 25947</strain>
    </source>
</reference>
<dbReference type="GO" id="GO:0042586">
    <property type="term" value="F:peptide deformylase activity"/>
    <property type="evidence" value="ECO:0007669"/>
    <property type="project" value="UniProtKB-UniRule"/>
</dbReference>
<comment type="catalytic activity">
    <reaction evidence="4">
        <text>N-terminal N-formyl-L-methionyl-[peptide] + H2O = N-terminal L-methionyl-[peptide] + formate</text>
        <dbReference type="Rhea" id="RHEA:24420"/>
        <dbReference type="Rhea" id="RHEA-COMP:10639"/>
        <dbReference type="Rhea" id="RHEA-COMP:10640"/>
        <dbReference type="ChEBI" id="CHEBI:15377"/>
        <dbReference type="ChEBI" id="CHEBI:15740"/>
        <dbReference type="ChEBI" id="CHEBI:49298"/>
        <dbReference type="ChEBI" id="CHEBI:64731"/>
        <dbReference type="EC" id="3.5.1.88"/>
    </reaction>
</comment>
<reference evidence="5 7" key="1">
    <citation type="submission" date="2014-03" db="EMBL/GenBank/DDBJ databases">
        <title>Complete genome sequence of a deeply braunched marine Bacteroidia bacterium Draconibacterium orientale type strain FH5T.</title>
        <authorList>
            <person name="Li X."/>
            <person name="Wang X."/>
            <person name="Xie Z."/>
            <person name="Du Z."/>
            <person name="Chen G."/>
        </authorList>
    </citation>
    <scope>NUCLEOTIDE SEQUENCE [LARGE SCALE GENOMIC DNA]</scope>
    <source>
        <strain evidence="5 7">FH5</strain>
    </source>
</reference>
<dbReference type="Pfam" id="PF01327">
    <property type="entry name" value="Pep_deformylase"/>
    <property type="match status" value="1"/>
</dbReference>
<dbReference type="Proteomes" id="UP000181981">
    <property type="component" value="Unassembled WGS sequence"/>
</dbReference>
<keyword evidence="3 4" id="KW-0378">Hydrolase</keyword>
<dbReference type="PRINTS" id="PR01576">
    <property type="entry name" value="PDEFORMYLASE"/>
</dbReference>
<dbReference type="CDD" id="cd00487">
    <property type="entry name" value="Pep_deformylase"/>
    <property type="match status" value="1"/>
</dbReference>
<feature type="binding site" evidence="4">
    <location>
        <position position="141"/>
    </location>
    <ligand>
        <name>Fe cation</name>
        <dbReference type="ChEBI" id="CHEBI:24875"/>
    </ligand>
</feature>
<dbReference type="OrthoDB" id="9784988at2"/>
<dbReference type="PIRSF" id="PIRSF004749">
    <property type="entry name" value="Pep_def"/>
    <property type="match status" value="1"/>
</dbReference>
<sequence length="171" mass="19570">MILPIILYGSKILRSKTHDIDAEDDFTELAANMALTLQKEQGCGLAGPQVAVLKNIFVIDTTSVNNDETAPVVKMYLNPEILEYSTEEYYYNEGCLSIPGIFENVIRPDKIAVRYRNENFDIREETLDGLVARIFQHEYDHLQGILFIDRLSSLRKRIIKSKLKQIARSSM</sequence>
<comment type="cofactor">
    <cofactor evidence="4">
        <name>Fe(2+)</name>
        <dbReference type="ChEBI" id="CHEBI:29033"/>
    </cofactor>
    <text evidence="4">Binds 1 Fe(2+) ion.</text>
</comment>
<evidence type="ECO:0000313" key="5">
    <source>
        <dbReference type="EMBL" id="AHW59342.1"/>
    </source>
</evidence>
<evidence type="ECO:0000256" key="3">
    <source>
        <dbReference type="ARBA" id="ARBA00022801"/>
    </source>
</evidence>
<feature type="binding site" evidence="4">
    <location>
        <position position="137"/>
    </location>
    <ligand>
        <name>Fe cation</name>
        <dbReference type="ChEBI" id="CHEBI:24875"/>
    </ligand>
</feature>
<dbReference type="HOGENOM" id="CLU_061901_2_0_10"/>
<feature type="active site" evidence="4">
    <location>
        <position position="138"/>
    </location>
</feature>
<dbReference type="GO" id="GO:0046872">
    <property type="term" value="F:metal ion binding"/>
    <property type="evidence" value="ECO:0007669"/>
    <property type="project" value="UniProtKB-KW"/>
</dbReference>
<organism evidence="6 8">
    <name type="scientific">Draconibacterium orientale</name>
    <dbReference type="NCBI Taxonomy" id="1168034"/>
    <lineage>
        <taxon>Bacteria</taxon>
        <taxon>Pseudomonadati</taxon>
        <taxon>Bacteroidota</taxon>
        <taxon>Bacteroidia</taxon>
        <taxon>Marinilabiliales</taxon>
        <taxon>Prolixibacteraceae</taxon>
        <taxon>Draconibacterium</taxon>
    </lineage>
</organism>
<accession>X5DG26</accession>
<dbReference type="STRING" id="1168034.FH5T_06280"/>
<proteinExistence type="inferred from homology"/>
<dbReference type="PANTHER" id="PTHR10458">
    <property type="entry name" value="PEPTIDE DEFORMYLASE"/>
    <property type="match status" value="1"/>
</dbReference>
<dbReference type="PANTHER" id="PTHR10458:SF22">
    <property type="entry name" value="PEPTIDE DEFORMYLASE"/>
    <property type="match status" value="1"/>
</dbReference>
<dbReference type="KEGG" id="dori:FH5T_06280"/>
<dbReference type="SUPFAM" id="SSF56420">
    <property type="entry name" value="Peptide deformylase"/>
    <property type="match status" value="1"/>
</dbReference>
<keyword evidence="7" id="KW-1185">Reference proteome</keyword>